<protein>
    <submittedName>
        <fullName evidence="1">Uncharacterized protein</fullName>
    </submittedName>
</protein>
<dbReference type="Proteomes" id="UP000029224">
    <property type="component" value="Unassembled WGS sequence"/>
</dbReference>
<accession>A0A090TAI1</accession>
<organism evidence="1 2">
    <name type="scientific">Vibrio maritimus</name>
    <dbReference type="NCBI Taxonomy" id="990268"/>
    <lineage>
        <taxon>Bacteria</taxon>
        <taxon>Pseudomonadati</taxon>
        <taxon>Pseudomonadota</taxon>
        <taxon>Gammaproteobacteria</taxon>
        <taxon>Vibrionales</taxon>
        <taxon>Vibrionaceae</taxon>
        <taxon>Vibrio</taxon>
    </lineage>
</organism>
<dbReference type="AlphaFoldDB" id="A0A090TAI1"/>
<gene>
    <name evidence="1" type="ORF">JCM19240_3897</name>
</gene>
<sequence>MKKIFLSVTALLAALIALLAWVFIPNHERLGPQTNIVTLNDEFTVQAYRVLSTDPDANSKFAYFIVAGEHPVDEKAPFLVTSDQFAKVTITGEQTIQVSLRGRVHQFHNDVWADKGNGQLARWFISLEAKYTR</sequence>
<reference evidence="1 2" key="2">
    <citation type="submission" date="2014-09" db="EMBL/GenBank/DDBJ databases">
        <authorList>
            <consortium name="NBRP consortium"/>
            <person name="Sawabe T."/>
            <person name="Meirelles P."/>
            <person name="Nakanishi M."/>
            <person name="Sayaka M."/>
            <person name="Hattori M."/>
            <person name="Ohkuma M."/>
        </authorList>
    </citation>
    <scope>NUCLEOTIDE SEQUENCE [LARGE SCALE GENOMIC DNA]</scope>
    <source>
        <strain evidence="1 2">JCM 19240</strain>
    </source>
</reference>
<name>A0A090TAI1_9VIBR</name>
<dbReference type="EMBL" id="BBMT01000013">
    <property type="protein sequence ID" value="GAL36931.1"/>
    <property type="molecule type" value="Genomic_DNA"/>
</dbReference>
<proteinExistence type="predicted"/>
<comment type="caution">
    <text evidence="1">The sequence shown here is derived from an EMBL/GenBank/DDBJ whole genome shotgun (WGS) entry which is preliminary data.</text>
</comment>
<evidence type="ECO:0000313" key="1">
    <source>
        <dbReference type="EMBL" id="GAL36931.1"/>
    </source>
</evidence>
<reference evidence="1 2" key="1">
    <citation type="submission" date="2014-09" db="EMBL/GenBank/DDBJ databases">
        <title>Vibrio maritimus JCM 19240. (C210) whole genome shotgun sequence.</title>
        <authorList>
            <person name="Sawabe T."/>
            <person name="Meirelles P."/>
            <person name="Nakanishi M."/>
            <person name="Sayaka M."/>
            <person name="Hattori M."/>
            <person name="Ohkuma M."/>
        </authorList>
    </citation>
    <scope>NUCLEOTIDE SEQUENCE [LARGE SCALE GENOMIC DNA]</scope>
    <source>
        <strain evidence="1 2">JCM 19240</strain>
    </source>
</reference>
<evidence type="ECO:0000313" key="2">
    <source>
        <dbReference type="Proteomes" id="UP000029224"/>
    </source>
</evidence>
<dbReference type="OrthoDB" id="5879886at2"/>
<keyword evidence="2" id="KW-1185">Reference proteome</keyword>